<comment type="caution">
    <text evidence="2">The sequence shown here is derived from an EMBL/GenBank/DDBJ whole genome shotgun (WGS) entry which is preliminary data.</text>
</comment>
<protein>
    <submittedName>
        <fullName evidence="2">Uncharacterized protein</fullName>
    </submittedName>
</protein>
<feature type="region of interest" description="Disordered" evidence="1">
    <location>
        <begin position="1"/>
        <end position="64"/>
    </location>
</feature>
<evidence type="ECO:0000313" key="2">
    <source>
        <dbReference type="EMBL" id="RWA06110.1"/>
    </source>
</evidence>
<keyword evidence="3" id="KW-1185">Reference proteome</keyword>
<evidence type="ECO:0000256" key="1">
    <source>
        <dbReference type="SAM" id="MobiDB-lite"/>
    </source>
</evidence>
<sequence>MDMTTAARRRRVEARAVGRTPEEHAALERALARRRARSSHASPVSRPAQAHHHHHPSQVGRGHEGHARFQFLDPREFDEAEEDDREASPPDEVYEFLRGIDDSVMYSAFKILYPGLGDPGVISTSLFYFEYAMFRAEVAAAKSGPTQPALGVPPRRKSKPGYVRRNVRGAGWHKRGYRDYGCMWINVRQGSYGHTRGTDAPENQTLTAFVQSVFGGKDSWASRYPEGWYCDLFFKKKSVTRLLVDLEKHGLDTDLVLVRDYFDGGETVYFKLFDENGQQQSHVPFG</sequence>
<reference evidence="2 3" key="1">
    <citation type="submission" date="2018-12" db="EMBL/GenBank/DDBJ databases">
        <title>Draft genome sequence of Xylaria grammica IHI A82.</title>
        <authorList>
            <person name="Buettner E."/>
            <person name="Kellner H."/>
        </authorList>
    </citation>
    <scope>NUCLEOTIDE SEQUENCE [LARGE SCALE GENOMIC DNA]</scope>
    <source>
        <strain evidence="2 3">IHI A82</strain>
    </source>
</reference>
<dbReference type="AlphaFoldDB" id="A0A439CVB5"/>
<feature type="compositionally biased region" description="Basic and acidic residues" evidence="1">
    <location>
        <begin position="13"/>
        <end position="31"/>
    </location>
</feature>
<evidence type="ECO:0000313" key="3">
    <source>
        <dbReference type="Proteomes" id="UP000286045"/>
    </source>
</evidence>
<dbReference type="EMBL" id="RYZI01000367">
    <property type="protein sequence ID" value="RWA06110.1"/>
    <property type="molecule type" value="Genomic_DNA"/>
</dbReference>
<proteinExistence type="predicted"/>
<feature type="compositionally biased region" description="Low complexity" evidence="1">
    <location>
        <begin position="39"/>
        <end position="48"/>
    </location>
</feature>
<dbReference type="Proteomes" id="UP000286045">
    <property type="component" value="Unassembled WGS sequence"/>
</dbReference>
<accession>A0A439CVB5</accession>
<gene>
    <name evidence="2" type="ORF">EKO27_g8990</name>
</gene>
<name>A0A439CVB5_9PEZI</name>
<organism evidence="2 3">
    <name type="scientific">Xylaria grammica</name>
    <dbReference type="NCBI Taxonomy" id="363999"/>
    <lineage>
        <taxon>Eukaryota</taxon>
        <taxon>Fungi</taxon>
        <taxon>Dikarya</taxon>
        <taxon>Ascomycota</taxon>
        <taxon>Pezizomycotina</taxon>
        <taxon>Sordariomycetes</taxon>
        <taxon>Xylariomycetidae</taxon>
        <taxon>Xylariales</taxon>
        <taxon>Xylariaceae</taxon>
        <taxon>Xylaria</taxon>
    </lineage>
</organism>